<evidence type="ECO:0000313" key="1">
    <source>
        <dbReference type="EMBL" id="GAF36500.1"/>
    </source>
</evidence>
<protein>
    <submittedName>
        <fullName evidence="1">Bacteriocin helveticin J</fullName>
    </submittedName>
</protein>
<keyword evidence="4" id="KW-1185">Reference proteome</keyword>
<dbReference type="PATRIC" id="fig|1423743.5.peg.577"/>
<evidence type="ECO:0000313" key="4">
    <source>
        <dbReference type="Proteomes" id="UP000051966"/>
    </source>
</evidence>
<dbReference type="GO" id="GO:0042742">
    <property type="term" value="P:defense response to bacterium"/>
    <property type="evidence" value="ECO:0007669"/>
    <property type="project" value="InterPro"/>
</dbReference>
<sequence length="291" mass="32292">MTEADLTYRLQNLKYGHTVVQKAYIGTSYIYALQLINDQTDALLTRTPKKSKKQNVSFKDAPSKLMKGFHHGQTLDYAGNNKWFIAVNPGKDGIWDKQIGRIAFDTTTLTSHTQVPRLANLDSIDGTFSLKRVEAAVSTTRKYFLIAAIDNSGNAHFALYNLADINSALDGVESSHGFVDVTTISKIDSFEVPNIGSVIGQNSIQGFEVSDGKAIYISSGAPGDPTKVAKILWGHTTAKTVTLRNSHWEPYLIETEGLQLGSKMYINIAYHDKEKVTQQNRVYEFDKHALN</sequence>
<evidence type="ECO:0000313" key="2">
    <source>
        <dbReference type="EMBL" id="KRM12206.1"/>
    </source>
</evidence>
<organism evidence="1 3">
    <name type="scientific">Lentilactobacillus farraginis DSM 18382 = JCM 14108</name>
    <dbReference type="NCBI Taxonomy" id="1423743"/>
    <lineage>
        <taxon>Bacteria</taxon>
        <taxon>Bacillati</taxon>
        <taxon>Bacillota</taxon>
        <taxon>Bacilli</taxon>
        <taxon>Lactobacillales</taxon>
        <taxon>Lactobacillaceae</taxon>
        <taxon>Lentilactobacillus</taxon>
    </lineage>
</organism>
<comment type="caution">
    <text evidence="1">The sequence shown here is derived from an EMBL/GenBank/DDBJ whole genome shotgun (WGS) entry which is preliminary data.</text>
</comment>
<dbReference type="InterPro" id="IPR035280">
    <property type="entry name" value="Helveticin_J"/>
</dbReference>
<dbReference type="Proteomes" id="UP000051966">
    <property type="component" value="Unassembled WGS sequence"/>
</dbReference>
<proteinExistence type="predicted"/>
<reference evidence="1" key="1">
    <citation type="journal article" date="2014" name="Genome Announc.">
        <title>Draft Genome Sequences of Two Lactobacillus Strains, L. farraginis JCM 14108T and L. composti JCM 14202T, Isolated from Compost of Distilled Shochu Residue.</title>
        <authorList>
            <person name="Yuki M."/>
            <person name="Oshima K."/>
            <person name="Suda W."/>
            <person name="Kitahara M."/>
            <person name="Kitamura K."/>
            <person name="Iida T."/>
            <person name="Hattori M."/>
            <person name="Ohkuma M."/>
        </authorList>
    </citation>
    <scope>NUCLEOTIDE SEQUENCE [LARGE SCALE GENOMIC DNA]</scope>
    <source>
        <strain evidence="1">JCM 14108</strain>
    </source>
</reference>
<name>X0QD16_9LACO</name>
<dbReference type="EMBL" id="AZFY01000014">
    <property type="protein sequence ID" value="KRM12206.1"/>
    <property type="molecule type" value="Genomic_DNA"/>
</dbReference>
<dbReference type="AlphaFoldDB" id="X0QD16"/>
<dbReference type="OrthoDB" id="2297060at2"/>
<dbReference type="EMBL" id="BAKI01000012">
    <property type="protein sequence ID" value="GAF36500.1"/>
    <property type="molecule type" value="Genomic_DNA"/>
</dbReference>
<dbReference type="STRING" id="1423743.FD41_GL000562"/>
<accession>X0QD16</accession>
<reference evidence="2 4" key="2">
    <citation type="journal article" date="2015" name="Genome Announc.">
        <title>Expanding the biotechnology potential of lactobacilli through comparative genomics of 213 strains and associated genera.</title>
        <authorList>
            <person name="Sun Z."/>
            <person name="Harris H.M."/>
            <person name="McCann A."/>
            <person name="Guo C."/>
            <person name="Argimon S."/>
            <person name="Zhang W."/>
            <person name="Yang X."/>
            <person name="Jeffery I.B."/>
            <person name="Cooney J.C."/>
            <person name="Kagawa T.F."/>
            <person name="Liu W."/>
            <person name="Song Y."/>
            <person name="Salvetti E."/>
            <person name="Wrobel A."/>
            <person name="Rasinkangas P."/>
            <person name="Parkhill J."/>
            <person name="Rea M.C."/>
            <person name="O'Sullivan O."/>
            <person name="Ritari J."/>
            <person name="Douillard F.P."/>
            <person name="Paul Ross R."/>
            <person name="Yang R."/>
            <person name="Briner A.E."/>
            <person name="Felis G.E."/>
            <person name="de Vos W.M."/>
            <person name="Barrangou R."/>
            <person name="Klaenhammer T.R."/>
            <person name="Caufield P.W."/>
            <person name="Cui Y."/>
            <person name="Zhang H."/>
            <person name="O'Toole P.W."/>
        </authorList>
    </citation>
    <scope>NUCLEOTIDE SEQUENCE [LARGE SCALE GENOMIC DNA]</scope>
    <source>
        <strain evidence="2 4">DSM 18382</strain>
    </source>
</reference>
<gene>
    <name evidence="2" type="ORF">FD41_GL000562</name>
    <name evidence="1" type="ORF">JCM14108_1469</name>
</gene>
<dbReference type="RefSeq" id="WP_035179277.1">
    <property type="nucleotide sequence ID" value="NZ_AZFY01000014.1"/>
</dbReference>
<dbReference type="Pfam" id="PF17312">
    <property type="entry name" value="Helveticin_J"/>
    <property type="match status" value="1"/>
</dbReference>
<evidence type="ECO:0000313" key="3">
    <source>
        <dbReference type="Proteomes" id="UP000019488"/>
    </source>
</evidence>
<dbReference type="Proteomes" id="UP000019488">
    <property type="component" value="Unassembled WGS sequence"/>
</dbReference>